<evidence type="ECO:0000313" key="14">
    <source>
        <dbReference type="EMBL" id="NWK56384.1"/>
    </source>
</evidence>
<keyword evidence="6" id="KW-0997">Cell inner membrane</keyword>
<feature type="transmembrane region" description="Helical" evidence="11">
    <location>
        <begin position="61"/>
        <end position="85"/>
    </location>
</feature>
<dbReference type="InterPro" id="IPR035906">
    <property type="entry name" value="MetI-like_sf"/>
</dbReference>
<organism evidence="14 15">
    <name type="scientific">Oceaniferula marina</name>
    <dbReference type="NCBI Taxonomy" id="2748318"/>
    <lineage>
        <taxon>Bacteria</taxon>
        <taxon>Pseudomonadati</taxon>
        <taxon>Verrucomicrobiota</taxon>
        <taxon>Verrucomicrobiia</taxon>
        <taxon>Verrucomicrobiales</taxon>
        <taxon>Verrucomicrobiaceae</taxon>
        <taxon>Oceaniferula</taxon>
    </lineage>
</organism>
<feature type="transmembrane region" description="Helical" evidence="11">
    <location>
        <begin position="9"/>
        <end position="28"/>
    </location>
</feature>
<dbReference type="Gene3D" id="2.40.430.10">
    <property type="entry name" value="D-maltodextrin-binding protein, MBP"/>
    <property type="match status" value="1"/>
</dbReference>
<dbReference type="InterPro" id="IPR047103">
    <property type="entry name" value="MalF_P2_sf"/>
</dbReference>
<dbReference type="PANTHER" id="PTHR47314">
    <property type="entry name" value="MALTOSE/MALTODEXTRIN TRANSPORT SYSTEM PERMEASE PROTEIN MALF"/>
    <property type="match status" value="1"/>
</dbReference>
<dbReference type="Gene3D" id="1.20.58.370">
    <property type="entry name" value="MalF N-terminal region-like"/>
    <property type="match status" value="1"/>
</dbReference>
<keyword evidence="8 11" id="KW-0812">Transmembrane</keyword>
<dbReference type="RefSeq" id="WP_178933162.1">
    <property type="nucleotide sequence ID" value="NZ_JACBAZ010000004.1"/>
</dbReference>
<evidence type="ECO:0000256" key="7">
    <source>
        <dbReference type="ARBA" id="ARBA00022597"/>
    </source>
</evidence>
<accession>A0A851GQF5</accession>
<dbReference type="AlphaFoldDB" id="A0A851GQF5"/>
<proteinExistence type="inferred from homology"/>
<dbReference type="GO" id="GO:0015423">
    <property type="term" value="F:ABC-type maltose transporter activity"/>
    <property type="evidence" value="ECO:0007669"/>
    <property type="project" value="TreeGrafter"/>
</dbReference>
<feature type="transmembrane region" description="Helical" evidence="11">
    <location>
        <begin position="384"/>
        <end position="407"/>
    </location>
</feature>
<evidence type="ECO:0000313" key="15">
    <source>
        <dbReference type="Proteomes" id="UP000557872"/>
    </source>
</evidence>
<dbReference type="Proteomes" id="UP000557872">
    <property type="component" value="Unassembled WGS sequence"/>
</dbReference>
<protein>
    <recommendedName>
        <fullName evidence="12">Maltose/maltodextrin transport system permease protein</fullName>
    </recommendedName>
</protein>
<evidence type="ECO:0000256" key="6">
    <source>
        <dbReference type="ARBA" id="ARBA00022519"/>
    </source>
</evidence>
<comment type="subcellular location">
    <subcellularLocation>
        <location evidence="2">Cell inner membrane</location>
        <topology evidence="2">Multi-pass membrane protein</topology>
    </subcellularLocation>
    <subcellularLocation>
        <location evidence="11">Cell membrane</location>
        <topology evidence="11">Multi-pass membrane protein</topology>
    </subcellularLocation>
</comment>
<dbReference type="EMBL" id="JACBAZ010000004">
    <property type="protein sequence ID" value="NWK56384.1"/>
    <property type="molecule type" value="Genomic_DNA"/>
</dbReference>
<evidence type="ECO:0000256" key="10">
    <source>
        <dbReference type="ARBA" id="ARBA00023136"/>
    </source>
</evidence>
<evidence type="ECO:0000256" key="12">
    <source>
        <dbReference type="RuleBase" id="RU367050"/>
    </source>
</evidence>
<keyword evidence="9 11" id="KW-1133">Transmembrane helix</keyword>
<dbReference type="Pfam" id="PF14785">
    <property type="entry name" value="MalF_P2"/>
    <property type="match status" value="1"/>
</dbReference>
<dbReference type="SUPFAM" id="SSF161098">
    <property type="entry name" value="MetI-like"/>
    <property type="match status" value="1"/>
</dbReference>
<dbReference type="InterPro" id="IPR000515">
    <property type="entry name" value="MetI-like"/>
</dbReference>
<keyword evidence="15" id="KW-1185">Reference proteome</keyword>
<evidence type="ECO:0000256" key="2">
    <source>
        <dbReference type="ARBA" id="ARBA00004429"/>
    </source>
</evidence>
<dbReference type="GO" id="GO:0042956">
    <property type="term" value="P:maltodextrin transmembrane transport"/>
    <property type="evidence" value="ECO:0007669"/>
    <property type="project" value="TreeGrafter"/>
</dbReference>
<comment type="similarity">
    <text evidence="3 12">Belongs to the binding-protein-dependent transport system permease family. MalFG subfamily.</text>
</comment>
<evidence type="ECO:0000259" key="13">
    <source>
        <dbReference type="PROSITE" id="PS50928"/>
    </source>
</evidence>
<dbReference type="Gene3D" id="3.10.650.10">
    <property type="entry name" value="MalF N-terminal region-like"/>
    <property type="match status" value="1"/>
</dbReference>
<feature type="transmembrane region" description="Helical" evidence="11">
    <location>
        <begin position="334"/>
        <end position="354"/>
    </location>
</feature>
<feature type="domain" description="ABC transmembrane type-1" evidence="13">
    <location>
        <begin position="295"/>
        <end position="518"/>
    </location>
</feature>
<dbReference type="Gene3D" id="1.10.3720.10">
    <property type="entry name" value="MetI-like"/>
    <property type="match status" value="1"/>
</dbReference>
<dbReference type="InterPro" id="IPR035277">
    <property type="entry name" value="MalF_N"/>
</dbReference>
<evidence type="ECO:0000256" key="9">
    <source>
        <dbReference type="ARBA" id="ARBA00022989"/>
    </source>
</evidence>
<dbReference type="PROSITE" id="PS50928">
    <property type="entry name" value="ABC_TM1"/>
    <property type="match status" value="1"/>
</dbReference>
<reference evidence="14 15" key="1">
    <citation type="submission" date="2020-07" db="EMBL/GenBank/DDBJ databases">
        <title>Roseicoccus Jingziensis gen. nov., sp. nov., isolated from coastal seawater.</title>
        <authorList>
            <person name="Feng X."/>
        </authorList>
    </citation>
    <scope>NUCLEOTIDE SEQUENCE [LARGE SCALE GENOMIC DNA]</scope>
    <source>
        <strain evidence="14 15">N1E253</strain>
    </source>
</reference>
<feature type="transmembrane region" description="Helical" evidence="11">
    <location>
        <begin position="34"/>
        <end position="52"/>
    </location>
</feature>
<evidence type="ECO:0000256" key="1">
    <source>
        <dbReference type="ARBA" id="ARBA00002264"/>
    </source>
</evidence>
<dbReference type="InterPro" id="IPR029345">
    <property type="entry name" value="MalF_P2"/>
</dbReference>
<dbReference type="Pfam" id="PF00528">
    <property type="entry name" value="BPD_transp_1"/>
    <property type="match status" value="1"/>
</dbReference>
<evidence type="ECO:0000256" key="11">
    <source>
        <dbReference type="RuleBase" id="RU363032"/>
    </source>
</evidence>
<keyword evidence="4 11" id="KW-0813">Transport</keyword>
<evidence type="ECO:0000256" key="4">
    <source>
        <dbReference type="ARBA" id="ARBA00022448"/>
    </source>
</evidence>
<keyword evidence="5 12" id="KW-1003">Cell membrane</keyword>
<comment type="caution">
    <text evidence="14">The sequence shown here is derived from an EMBL/GenBank/DDBJ whole genome shotgun (WGS) entry which is preliminary data.</text>
</comment>
<name>A0A851GQF5_9BACT</name>
<keyword evidence="7 12" id="KW-0762">Sugar transport</keyword>
<dbReference type="GO" id="GO:1990060">
    <property type="term" value="C:maltose transport complex"/>
    <property type="evidence" value="ECO:0007669"/>
    <property type="project" value="TreeGrafter"/>
</dbReference>
<dbReference type="PANTHER" id="PTHR47314:SF1">
    <property type="entry name" value="MALTOSE_MALTODEXTRIN TRANSPORT SYSTEM PERMEASE PROTEIN MALF"/>
    <property type="match status" value="1"/>
</dbReference>
<feature type="transmembrane region" description="Helical" evidence="11">
    <location>
        <begin position="428"/>
        <end position="450"/>
    </location>
</feature>
<keyword evidence="10 11" id="KW-0472">Membrane</keyword>
<evidence type="ECO:0000256" key="5">
    <source>
        <dbReference type="ARBA" id="ARBA00022475"/>
    </source>
</evidence>
<dbReference type="SUPFAM" id="SSF160964">
    <property type="entry name" value="MalF N-terminal region-like"/>
    <property type="match status" value="1"/>
</dbReference>
<sequence>MADHHRTKLQYVLTAAITLPALYLSFLIYQSGQFTIALILLCLTLLFNYVYLNSKAYTYRYLFPGLIGFGLFVIFPLIYTFVIGFTKYDANHLLSHQRVKSDFLTQNYIPEDAVSYRYVLYRQDGKPDSYRLWLESEDLPEGTTKTRFISEPFPLYPPGEIKLGSNDSSDPIPLVAAPEHPTGTPLQLADITRPKLYIPLKTHTFTTPDGPGLKLESLRSFTTLLPLWTELDEGQNEQLKNLQSGEIITANNEAGRYENEDGEQVGFGFRTWTGMDNYKRIVKDERVKGPFIKIFIWTIVFSAASVLLTFALGMVLAVLLEWESLKGRKIYRTLLILPYAVPAFLSILVFKGMFNQEAGAINEVLSSLFNIKPEWVTDPKFAKAMVLIVNVWLGYPYMMLISTGVLQSIPKQIYEASSIDGSNTIHDFFKLTLPLIITPLAPLLIASFAFNFNNFNLIFLLTQGGPKMVNSTGVAGETDILVTYTFNLAFMDSGNNYGLACAIATILFAIVGTLAWINLKMTNKNAALR</sequence>
<comment type="function">
    <text evidence="1 12">Part of the ABC transporter complex MalEFGK involved in maltose/maltodextrin import. Probably responsible for the translocation of the substrate across the membrane.</text>
</comment>
<evidence type="ECO:0000256" key="3">
    <source>
        <dbReference type="ARBA" id="ARBA00009047"/>
    </source>
</evidence>
<feature type="transmembrane region" description="Helical" evidence="11">
    <location>
        <begin position="497"/>
        <end position="519"/>
    </location>
</feature>
<dbReference type="CDD" id="cd06261">
    <property type="entry name" value="TM_PBP2"/>
    <property type="match status" value="1"/>
</dbReference>
<dbReference type="NCBIfam" id="NF008232">
    <property type="entry name" value="PRK10999.1"/>
    <property type="match status" value="1"/>
</dbReference>
<evidence type="ECO:0000256" key="8">
    <source>
        <dbReference type="ARBA" id="ARBA00022692"/>
    </source>
</evidence>
<feature type="transmembrane region" description="Helical" evidence="11">
    <location>
        <begin position="294"/>
        <end position="322"/>
    </location>
</feature>
<gene>
    <name evidence="14" type="primary">malF</name>
    <name evidence="14" type="ORF">HW115_12240</name>
</gene>